<name>A0AAP0G0D3_9ASPA</name>
<dbReference type="SUPFAM" id="SSF53901">
    <property type="entry name" value="Thiolase-like"/>
    <property type="match status" value="1"/>
</dbReference>
<evidence type="ECO:0000313" key="14">
    <source>
        <dbReference type="Proteomes" id="UP001418222"/>
    </source>
</evidence>
<keyword evidence="7" id="KW-0443">Lipid metabolism</keyword>
<dbReference type="InterPro" id="IPR016039">
    <property type="entry name" value="Thiolase-like"/>
</dbReference>
<dbReference type="PANTHER" id="PTHR43091:SF1">
    <property type="entry name" value="BETA-KETOACYL-[ACYL-CARRIER-PROTEIN] SYNTHASE III, CHLOROPLASTIC"/>
    <property type="match status" value="1"/>
</dbReference>
<proteinExistence type="inferred from homology"/>
<organism evidence="13 14">
    <name type="scientific">Platanthera zijinensis</name>
    <dbReference type="NCBI Taxonomy" id="2320716"/>
    <lineage>
        <taxon>Eukaryota</taxon>
        <taxon>Viridiplantae</taxon>
        <taxon>Streptophyta</taxon>
        <taxon>Embryophyta</taxon>
        <taxon>Tracheophyta</taxon>
        <taxon>Spermatophyta</taxon>
        <taxon>Magnoliopsida</taxon>
        <taxon>Liliopsida</taxon>
        <taxon>Asparagales</taxon>
        <taxon>Orchidaceae</taxon>
        <taxon>Orchidoideae</taxon>
        <taxon>Orchideae</taxon>
        <taxon>Orchidinae</taxon>
        <taxon>Platanthera</taxon>
    </lineage>
</organism>
<evidence type="ECO:0000256" key="6">
    <source>
        <dbReference type="ARBA" id="ARBA00022832"/>
    </source>
</evidence>
<evidence type="ECO:0000256" key="10">
    <source>
        <dbReference type="ARBA" id="ARBA00057449"/>
    </source>
</evidence>
<dbReference type="InterPro" id="IPR013751">
    <property type="entry name" value="ACP_syn_III_N"/>
</dbReference>
<evidence type="ECO:0000313" key="13">
    <source>
        <dbReference type="EMBL" id="KAK8930727.1"/>
    </source>
</evidence>
<dbReference type="InterPro" id="IPR004655">
    <property type="entry name" value="FabH"/>
</dbReference>
<comment type="similarity">
    <text evidence="2">Belongs to the thiolase-like superfamily. FabH family.</text>
</comment>
<dbReference type="AlphaFoldDB" id="A0AAP0G0D3"/>
<evidence type="ECO:0000256" key="5">
    <source>
        <dbReference type="ARBA" id="ARBA00022679"/>
    </source>
</evidence>
<dbReference type="FunFam" id="3.40.47.10:FF:000004">
    <property type="entry name" value="3-oxoacyl-[acyl-carrier-protein] synthase 3"/>
    <property type="match status" value="1"/>
</dbReference>
<dbReference type="EMBL" id="JBBWWQ010000014">
    <property type="protein sequence ID" value="KAK8930727.1"/>
    <property type="molecule type" value="Genomic_DNA"/>
</dbReference>
<evidence type="ECO:0000259" key="11">
    <source>
        <dbReference type="Pfam" id="PF08541"/>
    </source>
</evidence>
<dbReference type="CDD" id="cd00830">
    <property type="entry name" value="KAS_III"/>
    <property type="match status" value="1"/>
</dbReference>
<comment type="function">
    <text evidence="10">Catalyzes the condensation reaction of fatty acid synthesis by the addition to an acyl acceptor of two carbons from malonyl-ACP. KAS III catalyzes the first condensation reaction which initiates fatty acid synthesis and may therefore play a role in governing the total rate of fatty acid production. Possesses both acetoacetyl-ACP synthase and acetyl transacylase activities.</text>
</comment>
<evidence type="ECO:0000256" key="7">
    <source>
        <dbReference type="ARBA" id="ARBA00023098"/>
    </source>
</evidence>
<dbReference type="GO" id="GO:0004315">
    <property type="term" value="F:3-oxoacyl-[acyl-carrier-protein] synthase activity"/>
    <property type="evidence" value="ECO:0007669"/>
    <property type="project" value="InterPro"/>
</dbReference>
<comment type="catalytic activity">
    <reaction evidence="9">
        <text>malonyl-[ACP] + acetyl-CoA + H(+) = 3-oxobutanoyl-[ACP] + CO2 + CoA</text>
        <dbReference type="Rhea" id="RHEA:12080"/>
        <dbReference type="Rhea" id="RHEA-COMP:9623"/>
        <dbReference type="Rhea" id="RHEA-COMP:9625"/>
        <dbReference type="ChEBI" id="CHEBI:15378"/>
        <dbReference type="ChEBI" id="CHEBI:16526"/>
        <dbReference type="ChEBI" id="CHEBI:57287"/>
        <dbReference type="ChEBI" id="CHEBI:57288"/>
        <dbReference type="ChEBI" id="CHEBI:78449"/>
        <dbReference type="ChEBI" id="CHEBI:78450"/>
        <dbReference type="EC" id="2.3.1.180"/>
    </reaction>
</comment>
<dbReference type="HAMAP" id="MF_01815">
    <property type="entry name" value="FabH"/>
    <property type="match status" value="1"/>
</dbReference>
<dbReference type="InterPro" id="IPR013747">
    <property type="entry name" value="ACP_syn_III_C"/>
</dbReference>
<feature type="domain" description="Beta-ketoacyl-[acyl-carrier-protein] synthase III N-terminal" evidence="12">
    <location>
        <begin position="176"/>
        <end position="255"/>
    </location>
</feature>
<comment type="pathway">
    <text evidence="1">Lipid metabolism; fatty acid biosynthesis.</text>
</comment>
<dbReference type="Gene3D" id="3.40.47.10">
    <property type="match status" value="1"/>
</dbReference>
<dbReference type="Pfam" id="PF08545">
    <property type="entry name" value="ACP_syn_III"/>
    <property type="match status" value="1"/>
</dbReference>
<dbReference type="GO" id="GO:0009507">
    <property type="term" value="C:chloroplast"/>
    <property type="evidence" value="ECO:0007669"/>
    <property type="project" value="TreeGrafter"/>
</dbReference>
<keyword evidence="4" id="KW-0444">Lipid biosynthesis</keyword>
<dbReference type="EC" id="2.3.1.180" evidence="3"/>
<evidence type="ECO:0000256" key="4">
    <source>
        <dbReference type="ARBA" id="ARBA00022516"/>
    </source>
</evidence>
<keyword evidence="8" id="KW-0275">Fatty acid biosynthesis</keyword>
<evidence type="ECO:0000256" key="1">
    <source>
        <dbReference type="ARBA" id="ARBA00005194"/>
    </source>
</evidence>
<keyword evidence="6" id="KW-0276">Fatty acid metabolism</keyword>
<reference evidence="13 14" key="1">
    <citation type="journal article" date="2022" name="Nat. Plants">
        <title>Genomes of leafy and leafless Platanthera orchids illuminate the evolution of mycoheterotrophy.</title>
        <authorList>
            <person name="Li M.H."/>
            <person name="Liu K.W."/>
            <person name="Li Z."/>
            <person name="Lu H.C."/>
            <person name="Ye Q.L."/>
            <person name="Zhang D."/>
            <person name="Wang J.Y."/>
            <person name="Li Y.F."/>
            <person name="Zhong Z.M."/>
            <person name="Liu X."/>
            <person name="Yu X."/>
            <person name="Liu D.K."/>
            <person name="Tu X.D."/>
            <person name="Liu B."/>
            <person name="Hao Y."/>
            <person name="Liao X.Y."/>
            <person name="Jiang Y.T."/>
            <person name="Sun W.H."/>
            <person name="Chen J."/>
            <person name="Chen Y.Q."/>
            <person name="Ai Y."/>
            <person name="Zhai J.W."/>
            <person name="Wu S.S."/>
            <person name="Zhou Z."/>
            <person name="Hsiao Y.Y."/>
            <person name="Wu W.L."/>
            <person name="Chen Y.Y."/>
            <person name="Lin Y.F."/>
            <person name="Hsu J.L."/>
            <person name="Li C.Y."/>
            <person name="Wang Z.W."/>
            <person name="Zhao X."/>
            <person name="Zhong W.Y."/>
            <person name="Ma X.K."/>
            <person name="Ma L."/>
            <person name="Huang J."/>
            <person name="Chen G.Z."/>
            <person name="Huang M.Z."/>
            <person name="Huang L."/>
            <person name="Peng D.H."/>
            <person name="Luo Y.B."/>
            <person name="Zou S.Q."/>
            <person name="Chen S.P."/>
            <person name="Lan S."/>
            <person name="Tsai W.C."/>
            <person name="Van de Peer Y."/>
            <person name="Liu Z.J."/>
        </authorList>
    </citation>
    <scope>NUCLEOTIDE SEQUENCE [LARGE SCALE GENOMIC DNA]</scope>
    <source>
        <tissue evidence="13">Leaf</tissue>
    </source>
</reference>
<comment type="caution">
    <text evidence="13">The sequence shown here is derived from an EMBL/GenBank/DDBJ whole genome shotgun (WGS) entry which is preliminary data.</text>
</comment>
<dbReference type="GO" id="GO:0033818">
    <property type="term" value="F:beta-ketoacyl-acyl-carrier-protein synthase III activity"/>
    <property type="evidence" value="ECO:0007669"/>
    <property type="project" value="UniProtKB-EC"/>
</dbReference>
<dbReference type="PANTHER" id="PTHR43091">
    <property type="entry name" value="3-OXOACYL-[ACYL-CARRIER-PROTEIN] SYNTHASE"/>
    <property type="match status" value="1"/>
</dbReference>
<sequence length="405" mass="42792">MAAALGLVSPQIPCIRRGNPAPCSVSRPGVYLPERNPMRNALRCCAREPCVDDSVLGATSSSKLQKSRLVSMGSKLVGCGSAVPKTTISNDDLAQFVETSDEWIHVRTGIRNRRVLTGDETLTGLALEAASGALHMAEIAAVDVDLIIMCTSTPDDLFGGGSLIQRDLGCKNAWTFDITAACSGFVVGLITATRFIKGGGYKNILVIGADALSRYVDWTDRGICILFGDAAGAVLVQACDADEDGLLGFDLHSDGHGHRHLKATAVDSEAQIISNSNGAAIFCPKRASYSCIEMNGKEVFRFAVRSVPQSIESALQEAGLNCSNIDWLLLHQANQRIIDAVATRLQIPSEKVISNLANYGNTSAASIPLALDEAVRAGKVKEGDVIAASGFGAGLTWGSTIVRWG</sequence>
<evidence type="ECO:0000259" key="12">
    <source>
        <dbReference type="Pfam" id="PF08545"/>
    </source>
</evidence>
<evidence type="ECO:0000256" key="8">
    <source>
        <dbReference type="ARBA" id="ARBA00023160"/>
    </source>
</evidence>
<keyword evidence="14" id="KW-1185">Reference proteome</keyword>
<dbReference type="Proteomes" id="UP001418222">
    <property type="component" value="Unassembled WGS sequence"/>
</dbReference>
<dbReference type="NCBIfam" id="NF006829">
    <property type="entry name" value="PRK09352.1"/>
    <property type="match status" value="1"/>
</dbReference>
<feature type="domain" description="Beta-ketoacyl-[acyl-carrier-protein] synthase III C-terminal" evidence="11">
    <location>
        <begin position="315"/>
        <end position="404"/>
    </location>
</feature>
<dbReference type="GO" id="GO:0006633">
    <property type="term" value="P:fatty acid biosynthetic process"/>
    <property type="evidence" value="ECO:0007669"/>
    <property type="project" value="UniProtKB-KW"/>
</dbReference>
<keyword evidence="5" id="KW-0808">Transferase</keyword>
<evidence type="ECO:0000256" key="9">
    <source>
        <dbReference type="ARBA" id="ARBA00052419"/>
    </source>
</evidence>
<evidence type="ECO:0000256" key="2">
    <source>
        <dbReference type="ARBA" id="ARBA00008642"/>
    </source>
</evidence>
<dbReference type="NCBIfam" id="TIGR00747">
    <property type="entry name" value="fabH"/>
    <property type="match status" value="1"/>
</dbReference>
<dbReference type="Pfam" id="PF08541">
    <property type="entry name" value="ACP_syn_III_C"/>
    <property type="match status" value="1"/>
</dbReference>
<accession>A0AAP0G0D3</accession>
<protein>
    <recommendedName>
        <fullName evidence="3">beta-ketoacyl-[acyl-carrier-protein] synthase III</fullName>
        <ecNumber evidence="3">2.3.1.180</ecNumber>
    </recommendedName>
</protein>
<gene>
    <name evidence="13" type="ORF">KSP39_PZI016522</name>
</gene>
<evidence type="ECO:0000256" key="3">
    <source>
        <dbReference type="ARBA" id="ARBA00012333"/>
    </source>
</evidence>